<evidence type="ECO:0000313" key="2">
    <source>
        <dbReference type="Proteomes" id="UP000199570"/>
    </source>
</evidence>
<accession>A0A1H1FKH3</accession>
<dbReference type="EMBL" id="FNKJ01000003">
    <property type="protein sequence ID" value="SDR01522.1"/>
    <property type="molecule type" value="Genomic_DNA"/>
</dbReference>
<dbReference type="AlphaFoldDB" id="A0A1H1FKH3"/>
<reference evidence="2" key="1">
    <citation type="submission" date="2016-10" db="EMBL/GenBank/DDBJ databases">
        <authorList>
            <person name="Varghese N."/>
            <person name="Submissions S."/>
        </authorList>
    </citation>
    <scope>NUCLEOTIDE SEQUENCE [LARGE SCALE GENOMIC DNA]</scope>
    <source>
        <strain evidence="2">BS3775</strain>
    </source>
</reference>
<evidence type="ECO:0000313" key="1">
    <source>
        <dbReference type="EMBL" id="SDR01522.1"/>
    </source>
</evidence>
<evidence type="ECO:0008006" key="3">
    <source>
        <dbReference type="Google" id="ProtNLM"/>
    </source>
</evidence>
<dbReference type="Proteomes" id="UP000199570">
    <property type="component" value="Unassembled WGS sequence"/>
</dbReference>
<sequence length="47" mass="5370">MRNKYAGICYRCHGNVPAGAGHFERHQGKWRTQHADCAIKAKQEKES</sequence>
<protein>
    <recommendedName>
        <fullName evidence="3">NinG protein</fullName>
    </recommendedName>
</protein>
<gene>
    <name evidence="1" type="ORF">SAMN04490195_2757</name>
</gene>
<keyword evidence="2" id="KW-1185">Reference proteome</keyword>
<proteinExistence type="predicted"/>
<name>A0A1H1FKH3_9PSED</name>
<organism evidence="1 2">
    <name type="scientific">Pseudomonas moorei</name>
    <dbReference type="NCBI Taxonomy" id="395599"/>
    <lineage>
        <taxon>Bacteria</taxon>
        <taxon>Pseudomonadati</taxon>
        <taxon>Pseudomonadota</taxon>
        <taxon>Gammaproteobacteria</taxon>
        <taxon>Pseudomonadales</taxon>
        <taxon>Pseudomonadaceae</taxon>
        <taxon>Pseudomonas</taxon>
    </lineage>
</organism>